<evidence type="ECO:0000256" key="4">
    <source>
        <dbReference type="ARBA" id="ARBA00022529"/>
    </source>
</evidence>
<comment type="subcellular location">
    <subcellularLocation>
        <location evidence="1">Secreted</location>
    </subcellularLocation>
</comment>
<evidence type="ECO:0000256" key="2">
    <source>
        <dbReference type="ARBA" id="ARBA00006519"/>
    </source>
</evidence>
<dbReference type="GO" id="GO:0031012">
    <property type="term" value="C:extracellular matrix"/>
    <property type="evidence" value="ECO:0007669"/>
    <property type="project" value="TreeGrafter"/>
</dbReference>
<dbReference type="PANTHER" id="PTHR11876:SF28">
    <property type="entry name" value="ALPHA-DEFENSIN 1"/>
    <property type="match status" value="1"/>
</dbReference>
<dbReference type="PROSITE" id="PS00269">
    <property type="entry name" value="DEFENSIN"/>
    <property type="match status" value="1"/>
</dbReference>
<protein>
    <recommendedName>
        <fullName evidence="10">Mammalian defensins domain-containing protein</fullName>
    </recommendedName>
</protein>
<evidence type="ECO:0000256" key="6">
    <source>
        <dbReference type="ARBA" id="ARBA00022940"/>
    </source>
</evidence>
<proteinExistence type="inferred from homology"/>
<dbReference type="InterPro" id="IPR002366">
    <property type="entry name" value="Alpha-defensin_N"/>
</dbReference>
<dbReference type="PANTHER" id="PTHR11876">
    <property type="entry name" value="ALPHA-DEFENSIN 1"/>
    <property type="match status" value="1"/>
</dbReference>
<dbReference type="Proteomes" id="UP000001811">
    <property type="component" value="Unplaced"/>
</dbReference>
<reference evidence="11" key="3">
    <citation type="submission" date="2025-09" db="UniProtKB">
        <authorList>
            <consortium name="Ensembl"/>
        </authorList>
    </citation>
    <scope>IDENTIFICATION</scope>
    <source>
        <strain evidence="11">Thorbecke</strain>
    </source>
</reference>
<sequence>MRTLILLAAILLAALQAQAELFSVSVDEVLDQQQPGSDQNLVIHLTGEESSALQVPDTKGICACRRRFCLNFEQFSGYCRVNGARYVRCCSRR</sequence>
<reference evidence="11" key="2">
    <citation type="submission" date="2025-08" db="UniProtKB">
        <authorList>
            <consortium name="Ensembl"/>
        </authorList>
    </citation>
    <scope>IDENTIFICATION</scope>
    <source>
        <strain evidence="11">Thorbecke</strain>
    </source>
</reference>
<dbReference type="HOGENOM" id="CLU_160803_0_0_1"/>
<dbReference type="Pfam" id="PF00323">
    <property type="entry name" value="Defensin_1"/>
    <property type="match status" value="1"/>
</dbReference>
<evidence type="ECO:0000256" key="5">
    <source>
        <dbReference type="ARBA" id="ARBA00022729"/>
    </source>
</evidence>
<evidence type="ECO:0000256" key="1">
    <source>
        <dbReference type="ARBA" id="ARBA00004613"/>
    </source>
</evidence>
<feature type="domain" description="Mammalian defensins" evidence="10">
    <location>
        <begin position="62"/>
        <end position="90"/>
    </location>
</feature>
<dbReference type="GO" id="GO:0051673">
    <property type="term" value="P:disruption of plasma membrane integrity in another organism"/>
    <property type="evidence" value="ECO:0007669"/>
    <property type="project" value="TreeGrafter"/>
</dbReference>
<keyword evidence="12" id="KW-1185">Reference proteome</keyword>
<evidence type="ECO:0000313" key="12">
    <source>
        <dbReference type="Proteomes" id="UP000001811"/>
    </source>
</evidence>
<evidence type="ECO:0000313" key="11">
    <source>
        <dbReference type="Ensembl" id="ENSOCUP00000025608.1"/>
    </source>
</evidence>
<dbReference type="PIRSF" id="PIRSF001875">
    <property type="entry name" value="Alpha-defensin"/>
    <property type="match status" value="1"/>
</dbReference>
<organism evidence="11 12">
    <name type="scientific">Oryctolagus cuniculus</name>
    <name type="common">Rabbit</name>
    <dbReference type="NCBI Taxonomy" id="9986"/>
    <lineage>
        <taxon>Eukaryota</taxon>
        <taxon>Metazoa</taxon>
        <taxon>Chordata</taxon>
        <taxon>Craniata</taxon>
        <taxon>Vertebrata</taxon>
        <taxon>Euteleostomi</taxon>
        <taxon>Mammalia</taxon>
        <taxon>Eutheria</taxon>
        <taxon>Euarchontoglires</taxon>
        <taxon>Glires</taxon>
        <taxon>Lagomorpha</taxon>
        <taxon>Leporidae</taxon>
        <taxon>Oryctolagus</taxon>
    </lineage>
</organism>
<evidence type="ECO:0000256" key="9">
    <source>
        <dbReference type="SAM" id="SignalP"/>
    </source>
</evidence>
<evidence type="ECO:0000256" key="7">
    <source>
        <dbReference type="ARBA" id="ARBA00023022"/>
    </source>
</evidence>
<evidence type="ECO:0000256" key="8">
    <source>
        <dbReference type="ARBA" id="ARBA00023157"/>
    </source>
</evidence>
<dbReference type="AlphaFoldDB" id="G1U846"/>
<comment type="similarity">
    <text evidence="2">Belongs to the alpha-defensin family.</text>
</comment>
<dbReference type="GO" id="GO:0050830">
    <property type="term" value="P:defense response to Gram-positive bacterium"/>
    <property type="evidence" value="ECO:0007669"/>
    <property type="project" value="TreeGrafter"/>
</dbReference>
<dbReference type="InterPro" id="IPR016327">
    <property type="entry name" value="Alpha-defensin"/>
</dbReference>
<dbReference type="SMART" id="SM01418">
    <property type="entry name" value="Defensin_propep"/>
    <property type="match status" value="1"/>
</dbReference>
<keyword evidence="3" id="KW-0964">Secreted</keyword>
<gene>
    <name evidence="11" type="primary">LOC100009134</name>
</gene>
<dbReference type="Pfam" id="PF00879">
    <property type="entry name" value="Defensin_propep"/>
    <property type="match status" value="1"/>
</dbReference>
<keyword evidence="6" id="KW-0211">Defensin</keyword>
<evidence type="ECO:0000256" key="3">
    <source>
        <dbReference type="ARBA" id="ARBA00022525"/>
    </source>
</evidence>
<feature type="signal peptide" evidence="9">
    <location>
        <begin position="1"/>
        <end position="19"/>
    </location>
</feature>
<dbReference type="GO" id="GO:0061844">
    <property type="term" value="P:antimicrobial humoral immune response mediated by antimicrobial peptide"/>
    <property type="evidence" value="ECO:0007669"/>
    <property type="project" value="TreeGrafter"/>
</dbReference>
<dbReference type="GO" id="GO:0005615">
    <property type="term" value="C:extracellular space"/>
    <property type="evidence" value="ECO:0007669"/>
    <property type="project" value="InterPro"/>
</dbReference>
<reference evidence="11 12" key="1">
    <citation type="journal article" date="2011" name="Nature">
        <title>A high-resolution map of human evolutionary constraint using 29 mammals.</title>
        <authorList>
            <person name="Lindblad-Toh K."/>
            <person name="Garber M."/>
            <person name="Zuk O."/>
            <person name="Lin M.F."/>
            <person name="Parker B.J."/>
            <person name="Washietl S."/>
            <person name="Kheradpour P."/>
            <person name="Ernst J."/>
            <person name="Jordan G."/>
            <person name="Mauceli E."/>
            <person name="Ward L.D."/>
            <person name="Lowe C.B."/>
            <person name="Holloway A.K."/>
            <person name="Clamp M."/>
            <person name="Gnerre S."/>
            <person name="Alfoldi J."/>
            <person name="Beal K."/>
            <person name="Chang J."/>
            <person name="Clawson H."/>
            <person name="Cuff J."/>
            <person name="Di Palma F."/>
            <person name="Fitzgerald S."/>
            <person name="Flicek P."/>
            <person name="Guttman M."/>
            <person name="Hubisz M.J."/>
            <person name="Jaffe D.B."/>
            <person name="Jungreis I."/>
            <person name="Kent W.J."/>
            <person name="Kostka D."/>
            <person name="Lara M."/>
            <person name="Martins A.L."/>
            <person name="Massingham T."/>
            <person name="Moltke I."/>
            <person name="Raney B.J."/>
            <person name="Rasmussen M.D."/>
            <person name="Robinson J."/>
            <person name="Stark A."/>
            <person name="Vilella A.J."/>
            <person name="Wen J."/>
            <person name="Xie X."/>
            <person name="Zody M.C."/>
            <person name="Baldwin J."/>
            <person name="Bloom T."/>
            <person name="Chin C.W."/>
            <person name="Heiman D."/>
            <person name="Nicol R."/>
            <person name="Nusbaum C."/>
            <person name="Young S."/>
            <person name="Wilkinson J."/>
            <person name="Worley K.C."/>
            <person name="Kovar C.L."/>
            <person name="Muzny D.M."/>
            <person name="Gibbs R.A."/>
            <person name="Cree A."/>
            <person name="Dihn H.H."/>
            <person name="Fowler G."/>
            <person name="Jhangiani S."/>
            <person name="Joshi V."/>
            <person name="Lee S."/>
            <person name="Lewis L.R."/>
            <person name="Nazareth L.V."/>
            <person name="Okwuonu G."/>
            <person name="Santibanez J."/>
            <person name="Warren W.C."/>
            <person name="Mardis E.R."/>
            <person name="Weinstock G.M."/>
            <person name="Wilson R.K."/>
            <person name="Delehaunty K."/>
            <person name="Dooling D."/>
            <person name="Fronik C."/>
            <person name="Fulton L."/>
            <person name="Fulton B."/>
            <person name="Graves T."/>
            <person name="Minx P."/>
            <person name="Sodergren E."/>
            <person name="Birney E."/>
            <person name="Margulies E.H."/>
            <person name="Herrero J."/>
            <person name="Green E.D."/>
            <person name="Haussler D."/>
            <person name="Siepel A."/>
            <person name="Goldman N."/>
            <person name="Pollard K.S."/>
            <person name="Pedersen J.S."/>
            <person name="Lander E.S."/>
            <person name="Kellis M."/>
        </authorList>
    </citation>
    <scope>NUCLEOTIDE SEQUENCE [LARGE SCALE GENOMIC DNA]</scope>
    <source>
        <strain evidence="12">Thorbecke</strain>
    </source>
</reference>
<keyword evidence="5 9" id="KW-0732">Signal</keyword>
<keyword evidence="4" id="KW-0929">Antimicrobial</keyword>
<dbReference type="SMART" id="SM00048">
    <property type="entry name" value="DEFSN"/>
    <property type="match status" value="1"/>
</dbReference>
<dbReference type="GO" id="GO:0071222">
    <property type="term" value="P:cellular response to lipopolysaccharide"/>
    <property type="evidence" value="ECO:0007669"/>
    <property type="project" value="TreeGrafter"/>
</dbReference>
<dbReference type="GO" id="GO:0050829">
    <property type="term" value="P:defense response to Gram-negative bacterium"/>
    <property type="evidence" value="ECO:0007669"/>
    <property type="project" value="TreeGrafter"/>
</dbReference>
<dbReference type="GO" id="GO:0002227">
    <property type="term" value="P:innate immune response in mucosa"/>
    <property type="evidence" value="ECO:0007669"/>
    <property type="project" value="TreeGrafter"/>
</dbReference>
<dbReference type="GeneTree" id="ENSGT00940000153268"/>
<dbReference type="OMA" id="RCHSHER"/>
<evidence type="ECO:0000259" key="10">
    <source>
        <dbReference type="PROSITE" id="PS00269"/>
    </source>
</evidence>
<dbReference type="InterPro" id="IPR006080">
    <property type="entry name" value="Beta/alpha-defensin_C"/>
</dbReference>
<dbReference type="Bgee" id="ENSOCUG00000022335">
    <property type="expression patterns" value="Expressed in blood and 10 other cell types or tissues"/>
</dbReference>
<dbReference type="InterPro" id="IPR006081">
    <property type="entry name" value="Alpha-defensin_C"/>
</dbReference>
<name>G1U846_RABIT</name>
<dbReference type="GO" id="GO:0019731">
    <property type="term" value="P:antibacterial humoral response"/>
    <property type="evidence" value="ECO:0007669"/>
    <property type="project" value="TreeGrafter"/>
</dbReference>
<feature type="chain" id="PRO_5003424014" description="Mammalian defensins domain-containing protein" evidence="9">
    <location>
        <begin position="20"/>
        <end position="93"/>
    </location>
</feature>
<dbReference type="Ensembl" id="ENSOCUT00000013795.4">
    <property type="protein sequence ID" value="ENSOCUP00000025608.1"/>
    <property type="gene ID" value="ENSOCUG00000022335.3"/>
</dbReference>
<accession>G1U846</accession>
<keyword evidence="8" id="KW-1015">Disulfide bond</keyword>
<keyword evidence="7" id="KW-0044">Antibiotic</keyword>